<dbReference type="RefSeq" id="XP_002186479.1">
    <property type="nucleotide sequence ID" value="XM_002186443.1"/>
</dbReference>
<dbReference type="AlphaFoldDB" id="B5Y5J0"/>
<gene>
    <name evidence="2" type="ORF">PHATR_10261</name>
</gene>
<dbReference type="KEGG" id="pti:PHATR_10261"/>
<dbReference type="GO" id="GO:0005615">
    <property type="term" value="C:extracellular space"/>
    <property type="evidence" value="ECO:0007669"/>
    <property type="project" value="TreeGrafter"/>
</dbReference>
<dbReference type="PaxDb" id="2850-Phatr10261"/>
<proteinExistence type="predicted"/>
<organism evidence="2 3">
    <name type="scientific">Phaeodactylum tricornutum (strain CCAP 1055/1)</name>
    <dbReference type="NCBI Taxonomy" id="556484"/>
    <lineage>
        <taxon>Eukaryota</taxon>
        <taxon>Sar</taxon>
        <taxon>Stramenopiles</taxon>
        <taxon>Ochrophyta</taxon>
        <taxon>Bacillariophyta</taxon>
        <taxon>Bacillariophyceae</taxon>
        <taxon>Bacillariophycidae</taxon>
        <taxon>Naviculales</taxon>
        <taxon>Phaeodactylaceae</taxon>
        <taxon>Phaeodactylum</taxon>
    </lineage>
</organism>
<dbReference type="SUPFAM" id="SSF82153">
    <property type="entry name" value="FAS1 domain"/>
    <property type="match status" value="1"/>
</dbReference>
<protein>
    <recommendedName>
        <fullName evidence="1">FAS1 domain-containing protein</fullName>
    </recommendedName>
</protein>
<feature type="domain" description="FAS1" evidence="1">
    <location>
        <begin position="14"/>
        <end position="148"/>
    </location>
</feature>
<sequence length="150" mass="15445">METEPPAETEPPTLPSLVDIVVDTEDLSTLETAVTQAGLVDTLSGDGPFTVFAPTNEAFAAVPTKYLDPDYLPHLRNTLLFHVASDAAVLSTDLVDGQEITMANGEIITVSISVDSVTLTPALGGSATVVSADVMASNGVAHVIDAVLAP</sequence>
<reference evidence="2 3" key="1">
    <citation type="journal article" date="2008" name="Nature">
        <title>The Phaeodactylum genome reveals the evolutionary history of diatom genomes.</title>
        <authorList>
            <person name="Bowler C."/>
            <person name="Allen A.E."/>
            <person name="Badger J.H."/>
            <person name="Grimwood J."/>
            <person name="Jabbari K."/>
            <person name="Kuo A."/>
            <person name="Maheswari U."/>
            <person name="Martens C."/>
            <person name="Maumus F."/>
            <person name="Otillar R.P."/>
            <person name="Rayko E."/>
            <person name="Salamov A."/>
            <person name="Vandepoele K."/>
            <person name="Beszteri B."/>
            <person name="Gruber A."/>
            <person name="Heijde M."/>
            <person name="Katinka M."/>
            <person name="Mock T."/>
            <person name="Valentin K."/>
            <person name="Verret F."/>
            <person name="Berges J.A."/>
            <person name="Brownlee C."/>
            <person name="Cadoret J.P."/>
            <person name="Chiovitti A."/>
            <person name="Choi C.J."/>
            <person name="Coesel S."/>
            <person name="De Martino A."/>
            <person name="Detter J.C."/>
            <person name="Durkin C."/>
            <person name="Falciatore A."/>
            <person name="Fournet J."/>
            <person name="Haruta M."/>
            <person name="Huysman M.J."/>
            <person name="Jenkins B.D."/>
            <person name="Jiroutova K."/>
            <person name="Jorgensen R.E."/>
            <person name="Joubert Y."/>
            <person name="Kaplan A."/>
            <person name="Kroger N."/>
            <person name="Kroth P.G."/>
            <person name="La Roche J."/>
            <person name="Lindquist E."/>
            <person name="Lommer M."/>
            <person name="Martin-Jezequel V."/>
            <person name="Lopez P.J."/>
            <person name="Lucas S."/>
            <person name="Mangogna M."/>
            <person name="McGinnis K."/>
            <person name="Medlin L.K."/>
            <person name="Montsant A."/>
            <person name="Oudot-Le Secq M.P."/>
            <person name="Napoli C."/>
            <person name="Obornik M."/>
            <person name="Parker M.S."/>
            <person name="Petit J.L."/>
            <person name="Porcel B.M."/>
            <person name="Poulsen N."/>
            <person name="Robison M."/>
            <person name="Rychlewski L."/>
            <person name="Rynearson T.A."/>
            <person name="Schmutz J."/>
            <person name="Shapiro H."/>
            <person name="Siaut M."/>
            <person name="Stanley M."/>
            <person name="Sussman M.R."/>
            <person name="Taylor A.R."/>
            <person name="Vardi A."/>
            <person name="von Dassow P."/>
            <person name="Vyverman W."/>
            <person name="Willis A."/>
            <person name="Wyrwicz L.S."/>
            <person name="Rokhsar D.S."/>
            <person name="Weissenbach J."/>
            <person name="Armbrust E.V."/>
            <person name="Green B.R."/>
            <person name="Van de Peer Y."/>
            <person name="Grigoriev I.V."/>
        </authorList>
    </citation>
    <scope>NUCLEOTIDE SEQUENCE [LARGE SCALE GENOMIC DNA]</scope>
    <source>
        <strain evidence="2 3">CCAP 1055/1</strain>
    </source>
</reference>
<dbReference type="Proteomes" id="UP000000759">
    <property type="component" value="Chromosome 3"/>
</dbReference>
<dbReference type="InterPro" id="IPR036378">
    <property type="entry name" value="FAS1_dom_sf"/>
</dbReference>
<dbReference type="Gene3D" id="2.30.180.10">
    <property type="entry name" value="FAS1 domain"/>
    <property type="match status" value="1"/>
</dbReference>
<name>B5Y5J0_PHATC</name>
<evidence type="ECO:0000313" key="3">
    <source>
        <dbReference type="Proteomes" id="UP000000759"/>
    </source>
</evidence>
<dbReference type="FunFam" id="2.30.180.10:FF:000032">
    <property type="entry name" value="Fasciclin domain-containing protein, putative"/>
    <property type="match status" value="1"/>
</dbReference>
<keyword evidence="3" id="KW-1185">Reference proteome</keyword>
<dbReference type="EMBL" id="CP001142">
    <property type="protein sequence ID" value="ACI65949.1"/>
    <property type="molecule type" value="Genomic_DNA"/>
</dbReference>
<dbReference type="PANTHER" id="PTHR10900:SF77">
    <property type="entry name" value="FI19380P1"/>
    <property type="match status" value="1"/>
</dbReference>
<dbReference type="PANTHER" id="PTHR10900">
    <property type="entry name" value="PERIOSTIN-RELATED"/>
    <property type="match status" value="1"/>
</dbReference>
<feature type="non-terminal residue" evidence="2">
    <location>
        <position position="150"/>
    </location>
</feature>
<reference evidence="3" key="2">
    <citation type="submission" date="2008-08" db="EMBL/GenBank/DDBJ databases">
        <authorList>
            <consortium name="Diatom Consortium"/>
            <person name="Grigoriev I."/>
            <person name="Grimwood J."/>
            <person name="Kuo A."/>
            <person name="Otillar R.P."/>
            <person name="Salamov A."/>
            <person name="Detter J.C."/>
            <person name="Lindquist E."/>
            <person name="Shapiro H."/>
            <person name="Lucas S."/>
            <person name="Glavina del Rio T."/>
            <person name="Pitluck S."/>
            <person name="Rokhsar D."/>
            <person name="Bowler C."/>
        </authorList>
    </citation>
    <scope>GENOME REANNOTATION</scope>
    <source>
        <strain evidence="3">CCAP 1055/1</strain>
    </source>
</reference>
<evidence type="ECO:0000259" key="1">
    <source>
        <dbReference type="PROSITE" id="PS50213"/>
    </source>
</evidence>
<dbReference type="GeneID" id="7204085"/>
<dbReference type="InParanoid" id="B5Y5J0"/>
<dbReference type="PROSITE" id="PS50213">
    <property type="entry name" value="FAS1"/>
    <property type="match status" value="1"/>
</dbReference>
<dbReference type="eggNOG" id="KOG1437">
    <property type="taxonomic scope" value="Eukaryota"/>
</dbReference>
<evidence type="ECO:0000313" key="2">
    <source>
        <dbReference type="EMBL" id="ACI65949.1"/>
    </source>
</evidence>
<accession>B5Y5J0</accession>
<dbReference type="InterPro" id="IPR000782">
    <property type="entry name" value="FAS1_domain"/>
</dbReference>
<dbReference type="OrthoDB" id="286301at2759"/>
<dbReference type="Pfam" id="PF02469">
    <property type="entry name" value="Fasciclin"/>
    <property type="match status" value="1"/>
</dbReference>
<dbReference type="SMART" id="SM00554">
    <property type="entry name" value="FAS1"/>
    <property type="match status" value="1"/>
</dbReference>
<dbReference type="HOGENOM" id="CLU_031281_1_1_1"/>
<dbReference type="InterPro" id="IPR050904">
    <property type="entry name" value="Adhesion/Biosynth-related"/>
</dbReference>